<sequence length="59" mass="6347">MGNYALKPKFQNLLSPLVRSLYVRGVAANQVTLFSRAVSVLLAEGSVMRVCRYAAACAA</sequence>
<protein>
    <submittedName>
        <fullName evidence="1">Uncharacterized protein</fullName>
    </submittedName>
</protein>
<dbReference type="AlphaFoldDB" id="A0A448UD62"/>
<name>A0A448UD62_9NEIS</name>
<dbReference type="EMBL" id="LR134516">
    <property type="protein sequence ID" value="VEJ21814.1"/>
    <property type="molecule type" value="Genomic_DNA"/>
</dbReference>
<reference evidence="1 2" key="1">
    <citation type="submission" date="2018-12" db="EMBL/GenBank/DDBJ databases">
        <authorList>
            <consortium name="Pathogen Informatics"/>
        </authorList>
    </citation>
    <scope>NUCLEOTIDE SEQUENCE [LARGE SCALE GENOMIC DNA]</scope>
    <source>
        <strain evidence="1 2">NCTC12227</strain>
    </source>
</reference>
<dbReference type="KEGG" id="nani:NCTC12227_01574"/>
<evidence type="ECO:0000313" key="2">
    <source>
        <dbReference type="Proteomes" id="UP000268229"/>
    </source>
</evidence>
<organism evidence="1 2">
    <name type="scientific">Neisseria animaloris</name>
    <dbReference type="NCBI Taxonomy" id="326522"/>
    <lineage>
        <taxon>Bacteria</taxon>
        <taxon>Pseudomonadati</taxon>
        <taxon>Pseudomonadota</taxon>
        <taxon>Betaproteobacteria</taxon>
        <taxon>Neisseriales</taxon>
        <taxon>Neisseriaceae</taxon>
        <taxon>Neisseria</taxon>
    </lineage>
</organism>
<evidence type="ECO:0000313" key="1">
    <source>
        <dbReference type="EMBL" id="VEJ21814.1"/>
    </source>
</evidence>
<proteinExistence type="predicted"/>
<keyword evidence="2" id="KW-1185">Reference proteome</keyword>
<dbReference type="Proteomes" id="UP000268229">
    <property type="component" value="Chromosome"/>
</dbReference>
<gene>
    <name evidence="1" type="ORF">NCTC12227_01574</name>
</gene>
<accession>A0A448UD62</accession>